<protein>
    <submittedName>
        <fullName evidence="1">Plant invertase/pectin methylesterase inhibitor protein</fullName>
    </submittedName>
</protein>
<name>A0ACB7V0H2_DIOAL</name>
<reference evidence="2" key="1">
    <citation type="journal article" date="2022" name="Nat. Commun.">
        <title>Chromosome evolution and the genetic basis of agronomically important traits in greater yam.</title>
        <authorList>
            <person name="Bredeson J.V."/>
            <person name="Lyons J.B."/>
            <person name="Oniyinde I.O."/>
            <person name="Okereke N.R."/>
            <person name="Kolade O."/>
            <person name="Nnabue I."/>
            <person name="Nwadili C.O."/>
            <person name="Hribova E."/>
            <person name="Parker M."/>
            <person name="Nwogha J."/>
            <person name="Shu S."/>
            <person name="Carlson J."/>
            <person name="Kariba R."/>
            <person name="Muthemba S."/>
            <person name="Knop K."/>
            <person name="Barton G.J."/>
            <person name="Sherwood A.V."/>
            <person name="Lopez-Montes A."/>
            <person name="Asiedu R."/>
            <person name="Jamnadass R."/>
            <person name="Muchugi A."/>
            <person name="Goodstein D."/>
            <person name="Egesi C.N."/>
            <person name="Featherston J."/>
            <person name="Asfaw A."/>
            <person name="Simpson G.G."/>
            <person name="Dolezel J."/>
            <person name="Hendre P.S."/>
            <person name="Van Deynze A."/>
            <person name="Kumar P.L."/>
            <person name="Obidiegwu J.E."/>
            <person name="Bhattacharjee R."/>
            <person name="Rokhsar D.S."/>
        </authorList>
    </citation>
    <scope>NUCLEOTIDE SEQUENCE [LARGE SCALE GENOMIC DNA]</scope>
    <source>
        <strain evidence="2">cv. TDa95/00328</strain>
    </source>
</reference>
<accession>A0ACB7V0H2</accession>
<comment type="caution">
    <text evidence="1">The sequence shown here is derived from an EMBL/GenBank/DDBJ whole genome shotgun (WGS) entry which is preliminary data.</text>
</comment>
<proteinExistence type="predicted"/>
<evidence type="ECO:0000313" key="2">
    <source>
        <dbReference type="Proteomes" id="UP000827976"/>
    </source>
</evidence>
<sequence>MATVSLHSIPSIITLYIFILIASINADLIQETCKQVPDLKDLCMEALKSDPKSKTSNDAHGLTSVAIGLTAKEAAVAGDQITRLAEQVKGHEEELIQCLADCEEEYEDAAQQLEQCRVSMDEKEYHEVVMFVEAALNDVKNCEEACKNVEEKEKKELIEERNNKVRDMCNFALALTIGLQQHKNHVTST</sequence>
<dbReference type="Proteomes" id="UP000827976">
    <property type="component" value="Chromosome 12"/>
</dbReference>
<organism evidence="1 2">
    <name type="scientific">Dioscorea alata</name>
    <name type="common">Purple yam</name>
    <dbReference type="NCBI Taxonomy" id="55571"/>
    <lineage>
        <taxon>Eukaryota</taxon>
        <taxon>Viridiplantae</taxon>
        <taxon>Streptophyta</taxon>
        <taxon>Embryophyta</taxon>
        <taxon>Tracheophyta</taxon>
        <taxon>Spermatophyta</taxon>
        <taxon>Magnoliopsida</taxon>
        <taxon>Liliopsida</taxon>
        <taxon>Dioscoreales</taxon>
        <taxon>Dioscoreaceae</taxon>
        <taxon>Dioscorea</taxon>
    </lineage>
</organism>
<gene>
    <name evidence="1" type="ORF">IHE45_12G012800</name>
</gene>
<keyword evidence="2" id="KW-1185">Reference proteome</keyword>
<dbReference type="EMBL" id="CM037022">
    <property type="protein sequence ID" value="KAH7666696.1"/>
    <property type="molecule type" value="Genomic_DNA"/>
</dbReference>
<evidence type="ECO:0000313" key="1">
    <source>
        <dbReference type="EMBL" id="KAH7666696.1"/>
    </source>
</evidence>